<name>A0ABW4Z6L6_9BACT</name>
<feature type="compositionally biased region" description="Basic and acidic residues" evidence="1">
    <location>
        <begin position="232"/>
        <end position="259"/>
    </location>
</feature>
<evidence type="ECO:0008006" key="4">
    <source>
        <dbReference type="Google" id="ProtNLM"/>
    </source>
</evidence>
<evidence type="ECO:0000313" key="2">
    <source>
        <dbReference type="EMBL" id="MFD2157616.1"/>
    </source>
</evidence>
<feature type="region of interest" description="Disordered" evidence="1">
    <location>
        <begin position="61"/>
        <end position="203"/>
    </location>
</feature>
<feature type="compositionally biased region" description="Polar residues" evidence="1">
    <location>
        <begin position="138"/>
        <end position="151"/>
    </location>
</feature>
<sequence length="402" mass="44067">MSDAKIKIAGVTVAVLLHLIVAGVLTQDAIMRVLFPKKAHKEMVEQTAETEPVMSFRFVARPEPLPTPPAPKPEEQTPPPPKVADKQRYNRTTDEQPQEKPKDAKFYGDADTVAQSTADAVAGAPEMPSVRGKDKQRTSLASSYQDGSLENENLGKPSKPTEPVPTEIPSPSEVESVAENSSNDDSQNQKVEQMDAGKPLAGSRVPLADYLEAVNKLPSELKSADPITDLPESNKGKADSESQKEQRPKEVAKGKDKPKPKQRTKPIMPIERSSQPGFRPEVEASKMVGSISRRGGVSSLDTEATPLGKYKKSVHNSIAKEWYRRVGQNPDLIKPGLLQVRWYVYDNGKVRDINILQELQGSEIQKGITIQAISRAKIPKMPAALKQELAGDPVEITISFQF</sequence>
<keyword evidence="3" id="KW-1185">Reference proteome</keyword>
<proteinExistence type="predicted"/>
<feature type="region of interest" description="Disordered" evidence="1">
    <location>
        <begin position="218"/>
        <end position="265"/>
    </location>
</feature>
<feature type="compositionally biased region" description="Basic and acidic residues" evidence="1">
    <location>
        <begin position="83"/>
        <end position="108"/>
    </location>
</feature>
<dbReference type="RefSeq" id="WP_377089942.1">
    <property type="nucleotide sequence ID" value="NZ_JBHSJL010000014.1"/>
</dbReference>
<dbReference type="Proteomes" id="UP001597389">
    <property type="component" value="Unassembled WGS sequence"/>
</dbReference>
<feature type="compositionally biased region" description="Low complexity" evidence="1">
    <location>
        <begin position="169"/>
        <end position="183"/>
    </location>
</feature>
<accession>A0ABW4Z6L6</accession>
<comment type="caution">
    <text evidence="2">The sequence shown here is derived from an EMBL/GenBank/DDBJ whole genome shotgun (WGS) entry which is preliminary data.</text>
</comment>
<evidence type="ECO:0000313" key="3">
    <source>
        <dbReference type="Proteomes" id="UP001597389"/>
    </source>
</evidence>
<gene>
    <name evidence="2" type="ORF">ACFSW8_01745</name>
</gene>
<protein>
    <recommendedName>
        <fullName evidence="4">TonB C-terminal domain-containing protein</fullName>
    </recommendedName>
</protein>
<reference evidence="3" key="1">
    <citation type="journal article" date="2019" name="Int. J. Syst. Evol. Microbiol.">
        <title>The Global Catalogue of Microorganisms (GCM) 10K type strain sequencing project: providing services to taxonomists for standard genome sequencing and annotation.</title>
        <authorList>
            <consortium name="The Broad Institute Genomics Platform"/>
            <consortium name="The Broad Institute Genome Sequencing Center for Infectious Disease"/>
            <person name="Wu L."/>
            <person name="Ma J."/>
        </authorList>
    </citation>
    <scope>NUCLEOTIDE SEQUENCE [LARGE SCALE GENOMIC DNA]</scope>
    <source>
        <strain evidence="3">CCUG 57942</strain>
    </source>
</reference>
<evidence type="ECO:0000256" key="1">
    <source>
        <dbReference type="SAM" id="MobiDB-lite"/>
    </source>
</evidence>
<organism evidence="2 3">
    <name type="scientific">Rubritalea tangerina</name>
    <dbReference type="NCBI Taxonomy" id="430798"/>
    <lineage>
        <taxon>Bacteria</taxon>
        <taxon>Pseudomonadati</taxon>
        <taxon>Verrucomicrobiota</taxon>
        <taxon>Verrucomicrobiia</taxon>
        <taxon>Verrucomicrobiales</taxon>
        <taxon>Rubritaleaceae</taxon>
        <taxon>Rubritalea</taxon>
    </lineage>
</organism>
<feature type="compositionally biased region" description="Pro residues" evidence="1">
    <location>
        <begin position="63"/>
        <end position="82"/>
    </location>
</feature>
<dbReference type="EMBL" id="JBHUJB010000009">
    <property type="protein sequence ID" value="MFD2157616.1"/>
    <property type="molecule type" value="Genomic_DNA"/>
</dbReference>